<dbReference type="GO" id="GO:0034088">
    <property type="term" value="P:maintenance of mitotic sister chromatid cohesion"/>
    <property type="evidence" value="ECO:0000318"/>
    <property type="project" value="GO_Central"/>
</dbReference>
<sequence length="373" mass="43046">MTPNNDDSINVKTIKFSNEYPSNKYKFLEANQEILDELKKNKKLVIKGGLNEDAVLCTEDKTFAIRAGHTSNSMLLITKDNENIVSTLQYHLELTEIQPKLNPLRDLFLERSIKTSDDLDNNIQDADEDDENGENNKKRIIGLTYKEIINNTQSSEKEIQQFLQKLNTLCYNDKYFIFSESYEFKILELILTEITINNWSLENIPIEKCKDNINAPKAIIEHCLKLYRKPQENANDEGGSCSLDLNKICIFRAKQILNVSIKSNMRFEEFMETWKDSLPVNVTPNFSMLKGIAILITVGKDKQVKYINESTLSSNPKQRFKELFTISARWTIDDIEPFIRSTIPPGNSLEQFILTYSRPITTPTGERMLATRF</sequence>
<dbReference type="EMBL" id="GL870974">
    <property type="protein sequence ID" value="EGC38577.1"/>
    <property type="molecule type" value="Genomic_DNA"/>
</dbReference>
<dbReference type="GO" id="GO:0006260">
    <property type="term" value="P:DNA replication"/>
    <property type="evidence" value="ECO:0007669"/>
    <property type="project" value="UniProtKB-KW"/>
</dbReference>
<dbReference type="GO" id="GO:0000785">
    <property type="term" value="C:chromatin"/>
    <property type="evidence" value="ECO:0000318"/>
    <property type="project" value="GO_Central"/>
</dbReference>
<dbReference type="InterPro" id="IPR019128">
    <property type="entry name" value="Dcc1"/>
</dbReference>
<dbReference type="Pfam" id="PF09724">
    <property type="entry name" value="Dcc1"/>
    <property type="match status" value="1"/>
</dbReference>
<evidence type="ECO:0000256" key="1">
    <source>
        <dbReference type="ARBA" id="ARBA00007017"/>
    </source>
</evidence>
<dbReference type="GeneID" id="10507027"/>
<evidence type="ECO:0000256" key="2">
    <source>
        <dbReference type="ARBA" id="ARBA00022705"/>
    </source>
</evidence>
<evidence type="ECO:0000313" key="3">
    <source>
        <dbReference type="EMBL" id="EGC38577.1"/>
    </source>
</evidence>
<keyword evidence="4" id="KW-1185">Reference proteome</keyword>
<organism evidence="3 4">
    <name type="scientific">Dictyostelium purpureum</name>
    <name type="common">Slime mold</name>
    <dbReference type="NCBI Taxonomy" id="5786"/>
    <lineage>
        <taxon>Eukaryota</taxon>
        <taxon>Amoebozoa</taxon>
        <taxon>Evosea</taxon>
        <taxon>Eumycetozoa</taxon>
        <taxon>Dictyostelia</taxon>
        <taxon>Dictyosteliales</taxon>
        <taxon>Dictyosteliaceae</taxon>
        <taxon>Dictyostelium</taxon>
    </lineage>
</organism>
<protein>
    <recommendedName>
        <fullName evidence="5">Sister chromatid cohesion protein DCC1</fullName>
    </recommendedName>
</protein>
<dbReference type="VEuPathDB" id="AmoebaDB:DICPUDRAFT_28467"/>
<keyword evidence="2" id="KW-0235">DNA replication</keyword>
<accession>F0ZC04</accession>
<reference evidence="4" key="1">
    <citation type="journal article" date="2011" name="Genome Biol.">
        <title>Comparative genomics of the social amoebae Dictyostelium discoideum and Dictyostelium purpureum.</title>
        <authorList>
            <consortium name="US DOE Joint Genome Institute (JGI-PGF)"/>
            <person name="Sucgang R."/>
            <person name="Kuo A."/>
            <person name="Tian X."/>
            <person name="Salerno W."/>
            <person name="Parikh A."/>
            <person name="Feasley C.L."/>
            <person name="Dalin E."/>
            <person name="Tu H."/>
            <person name="Huang E."/>
            <person name="Barry K."/>
            <person name="Lindquist E."/>
            <person name="Shapiro H."/>
            <person name="Bruce D."/>
            <person name="Schmutz J."/>
            <person name="Salamov A."/>
            <person name="Fey P."/>
            <person name="Gaudet P."/>
            <person name="Anjard C."/>
            <person name="Babu M.M."/>
            <person name="Basu S."/>
            <person name="Bushmanova Y."/>
            <person name="van der Wel H."/>
            <person name="Katoh-Kurasawa M."/>
            <person name="Dinh C."/>
            <person name="Coutinho P.M."/>
            <person name="Saito T."/>
            <person name="Elias M."/>
            <person name="Schaap P."/>
            <person name="Kay R.R."/>
            <person name="Henrissat B."/>
            <person name="Eichinger L."/>
            <person name="Rivero F."/>
            <person name="Putnam N.H."/>
            <person name="West C.M."/>
            <person name="Loomis W.F."/>
            <person name="Chisholm R.L."/>
            <person name="Shaulsky G."/>
            <person name="Strassmann J.E."/>
            <person name="Queller D.C."/>
            <person name="Kuspa A."/>
            <person name="Grigoriev I.V."/>
        </authorList>
    </citation>
    <scope>NUCLEOTIDE SEQUENCE [LARGE SCALE GENOMIC DNA]</scope>
    <source>
        <strain evidence="4">QSDP1</strain>
    </source>
</reference>
<dbReference type="KEGG" id="dpp:DICPUDRAFT_28467"/>
<dbReference type="PANTHER" id="PTHR13395">
    <property type="entry name" value="SISTER CHROMATID COHESION PROTEIN DCC1-RELATED"/>
    <property type="match status" value="1"/>
</dbReference>
<dbReference type="PANTHER" id="PTHR13395:SF6">
    <property type="entry name" value="SISTER CHROMATID COHESION PROTEIN DCC1"/>
    <property type="match status" value="1"/>
</dbReference>
<dbReference type="STRING" id="5786.F0ZC04"/>
<dbReference type="GO" id="GO:0031390">
    <property type="term" value="C:Ctf18 RFC-like complex"/>
    <property type="evidence" value="ECO:0000318"/>
    <property type="project" value="GO_Central"/>
</dbReference>
<dbReference type="eggNOG" id="KOG0798">
    <property type="taxonomic scope" value="Eukaryota"/>
</dbReference>
<dbReference type="FunCoup" id="F0ZC04">
    <property type="interactions" value="336"/>
</dbReference>
<dbReference type="AlphaFoldDB" id="F0ZC04"/>
<evidence type="ECO:0000313" key="4">
    <source>
        <dbReference type="Proteomes" id="UP000001064"/>
    </source>
</evidence>
<gene>
    <name evidence="3" type="ORF">DICPUDRAFT_28467</name>
</gene>
<comment type="similarity">
    <text evidence="1">Belongs to the DCC1 family.</text>
</comment>
<name>F0ZC04_DICPU</name>
<dbReference type="OrthoDB" id="5199543at2759"/>
<dbReference type="OMA" id="DSESWPF"/>
<dbReference type="RefSeq" id="XP_003284948.1">
    <property type="nucleotide sequence ID" value="XM_003284900.1"/>
</dbReference>
<proteinExistence type="inferred from homology"/>
<dbReference type="GO" id="GO:0000775">
    <property type="term" value="C:chromosome, centromeric region"/>
    <property type="evidence" value="ECO:0000318"/>
    <property type="project" value="GO_Central"/>
</dbReference>
<dbReference type="InParanoid" id="F0ZC04"/>
<evidence type="ECO:0008006" key="5">
    <source>
        <dbReference type="Google" id="ProtNLM"/>
    </source>
</evidence>
<dbReference type="Proteomes" id="UP000001064">
    <property type="component" value="Unassembled WGS sequence"/>
</dbReference>